<keyword evidence="2" id="KW-0472">Membrane</keyword>
<dbReference type="Gene3D" id="2.60.120.260">
    <property type="entry name" value="Galactose-binding domain-like"/>
    <property type="match status" value="1"/>
</dbReference>
<accession>A0ABV1X1T2</accession>
<feature type="compositionally biased region" description="Pro residues" evidence="1">
    <location>
        <begin position="145"/>
        <end position="163"/>
    </location>
</feature>
<sequence>MTTNRNCTECGTVAEPGQSFCDACGAVLSWAGNTEEPRQQTPAPAPTPAWDAFTRRDGATGLPQPDTRTTTTTAPAEAHGDLSAPATTAPLQAHGDLSTPATTAPLQAHGDLSTPATTAPSQGRGELRDQPPLTATSPTAETTPIPTPNPRSAPEPEPTPTPTPDQDRARRLLIPVSEPTPTPAPQPIAPVLPGRPTPQRPAAVRAPGEDLGAHGGTPCPWCATPNRPDRHFCTRCAMPMAGHPGTAASAPRPWWRRIFDFRRRETPWAGDRPRLRRTFDRVLTWIVAAVVLTGVTVLAVNTPKAISATRDHFAKRAQVSPDSYRASRSYAGHKPDLLFDKLNNTWWGPGIVGGGEGEWVEAHFDEPTRLLNVVITSGESTHNDQLKNSALPHRLKATIKTADGKTETREVTLDQMAGGQTRDLRAADVVSVRFTIESSYRAPGRTQVAIAEIEFFGPSSANS</sequence>
<proteinExistence type="predicted"/>
<evidence type="ECO:0000259" key="3">
    <source>
        <dbReference type="Pfam" id="PF25302"/>
    </source>
</evidence>
<evidence type="ECO:0000256" key="2">
    <source>
        <dbReference type="SAM" id="Phobius"/>
    </source>
</evidence>
<reference evidence="4 5" key="1">
    <citation type="submission" date="2024-06" db="EMBL/GenBank/DDBJ databases">
        <title>The Natural Products Discovery Center: Release of the First 8490 Sequenced Strains for Exploring Actinobacteria Biosynthetic Diversity.</title>
        <authorList>
            <person name="Kalkreuter E."/>
            <person name="Kautsar S.A."/>
            <person name="Yang D."/>
            <person name="Bader C.D."/>
            <person name="Teijaro C.N."/>
            <person name="Fluegel L."/>
            <person name="Davis C.M."/>
            <person name="Simpson J.R."/>
            <person name="Lauterbach L."/>
            <person name="Steele A.D."/>
            <person name="Gui C."/>
            <person name="Meng S."/>
            <person name="Li G."/>
            <person name="Viehrig K."/>
            <person name="Ye F."/>
            <person name="Su P."/>
            <person name="Kiefer A.F."/>
            <person name="Nichols A."/>
            <person name="Cepeda A.J."/>
            <person name="Yan W."/>
            <person name="Fan B."/>
            <person name="Jiang Y."/>
            <person name="Adhikari A."/>
            <person name="Zheng C.-J."/>
            <person name="Schuster L."/>
            <person name="Cowan T.M."/>
            <person name="Smanski M.J."/>
            <person name="Chevrette M.G."/>
            <person name="De Carvalho L.P.S."/>
            <person name="Shen B."/>
        </authorList>
    </citation>
    <scope>NUCLEOTIDE SEQUENCE [LARGE SCALE GENOMIC DNA]</scope>
    <source>
        <strain evidence="4 5">NPDC000234</strain>
    </source>
</reference>
<comment type="caution">
    <text evidence="4">The sequence shown here is derived from an EMBL/GenBank/DDBJ whole genome shotgun (WGS) entry which is preliminary data.</text>
</comment>
<dbReference type="EMBL" id="JBEPEK010000212">
    <property type="protein sequence ID" value="MER7182971.1"/>
    <property type="molecule type" value="Genomic_DNA"/>
</dbReference>
<dbReference type="RefSeq" id="WP_350783991.1">
    <property type="nucleotide sequence ID" value="NZ_JBEPEK010000212.1"/>
</dbReference>
<dbReference type="Proteomes" id="UP001474181">
    <property type="component" value="Unassembled WGS sequence"/>
</dbReference>
<feature type="compositionally biased region" description="Pro residues" evidence="1">
    <location>
        <begin position="178"/>
        <end position="199"/>
    </location>
</feature>
<evidence type="ECO:0000313" key="5">
    <source>
        <dbReference type="Proteomes" id="UP001474181"/>
    </source>
</evidence>
<organism evidence="4 5">
    <name type="scientific">Streptomyces hyaluromycini</name>
    <dbReference type="NCBI Taxonomy" id="1377993"/>
    <lineage>
        <taxon>Bacteria</taxon>
        <taxon>Bacillati</taxon>
        <taxon>Actinomycetota</taxon>
        <taxon>Actinomycetes</taxon>
        <taxon>Kitasatosporales</taxon>
        <taxon>Streptomycetaceae</taxon>
        <taxon>Streptomyces</taxon>
    </lineage>
</organism>
<feature type="transmembrane region" description="Helical" evidence="2">
    <location>
        <begin position="282"/>
        <end position="300"/>
    </location>
</feature>
<name>A0ABV1X1T2_9ACTN</name>
<dbReference type="InterPro" id="IPR008979">
    <property type="entry name" value="Galactose-bd-like_sf"/>
</dbReference>
<dbReference type="Pfam" id="PF25302">
    <property type="entry name" value="NADase_transloc"/>
    <property type="match status" value="1"/>
</dbReference>
<evidence type="ECO:0000256" key="1">
    <source>
        <dbReference type="SAM" id="MobiDB-lite"/>
    </source>
</evidence>
<dbReference type="InterPro" id="IPR057561">
    <property type="entry name" value="NADase_transloc"/>
</dbReference>
<evidence type="ECO:0000313" key="4">
    <source>
        <dbReference type="EMBL" id="MER7182971.1"/>
    </source>
</evidence>
<dbReference type="NCBIfam" id="NF047619">
    <property type="entry name" value="NADase_discoid"/>
    <property type="match status" value="1"/>
</dbReference>
<dbReference type="SUPFAM" id="SSF49785">
    <property type="entry name" value="Galactose-binding domain-like"/>
    <property type="match status" value="1"/>
</dbReference>
<feature type="domain" description="NAD glycohydrolase translocation F5/8 type C" evidence="3">
    <location>
        <begin position="323"/>
        <end position="455"/>
    </location>
</feature>
<keyword evidence="5" id="KW-1185">Reference proteome</keyword>
<keyword evidence="2" id="KW-1133">Transmembrane helix</keyword>
<keyword evidence="2" id="KW-0812">Transmembrane</keyword>
<feature type="compositionally biased region" description="Polar residues" evidence="1">
    <location>
        <begin position="133"/>
        <end position="144"/>
    </location>
</feature>
<protein>
    <submittedName>
        <fullName evidence="4">Zinc ribbon domain-containing protein</fullName>
    </submittedName>
</protein>
<feature type="region of interest" description="Disordered" evidence="1">
    <location>
        <begin position="32"/>
        <end position="206"/>
    </location>
</feature>
<gene>
    <name evidence="4" type="ORF">ABT404_26460</name>
</gene>